<dbReference type="EMBL" id="CM000836">
    <property type="protein sequence ID" value="KRH65360.1"/>
    <property type="molecule type" value="Genomic_DNA"/>
</dbReference>
<feature type="transmembrane region" description="Helical" evidence="1">
    <location>
        <begin position="46"/>
        <end position="68"/>
    </location>
</feature>
<organism evidence="2">
    <name type="scientific">Glycine max</name>
    <name type="common">Soybean</name>
    <name type="synonym">Glycine hispida</name>
    <dbReference type="NCBI Taxonomy" id="3847"/>
    <lineage>
        <taxon>Eukaryota</taxon>
        <taxon>Viridiplantae</taxon>
        <taxon>Streptophyta</taxon>
        <taxon>Embryophyta</taxon>
        <taxon>Tracheophyta</taxon>
        <taxon>Spermatophyta</taxon>
        <taxon>Magnoliopsida</taxon>
        <taxon>eudicotyledons</taxon>
        <taxon>Gunneridae</taxon>
        <taxon>Pentapetalae</taxon>
        <taxon>rosids</taxon>
        <taxon>fabids</taxon>
        <taxon>Fabales</taxon>
        <taxon>Fabaceae</taxon>
        <taxon>Papilionoideae</taxon>
        <taxon>50 kb inversion clade</taxon>
        <taxon>NPAAA clade</taxon>
        <taxon>indigoferoid/millettioid clade</taxon>
        <taxon>Phaseoleae</taxon>
        <taxon>Glycine</taxon>
        <taxon>Glycine subgen. Soja</taxon>
    </lineage>
</organism>
<evidence type="ECO:0000313" key="2">
    <source>
        <dbReference type="EMBL" id="KRH65360.1"/>
    </source>
</evidence>
<dbReference type="EnsemblPlants" id="KRH65360">
    <property type="protein sequence ID" value="KRH65360"/>
    <property type="gene ID" value="GLYMA_03G030000"/>
</dbReference>
<evidence type="ECO:0000313" key="4">
    <source>
        <dbReference type="Proteomes" id="UP000008827"/>
    </source>
</evidence>
<keyword evidence="1" id="KW-0812">Transmembrane</keyword>
<protein>
    <submittedName>
        <fullName evidence="2 3">Uncharacterized protein</fullName>
    </submittedName>
</protein>
<proteinExistence type="predicted"/>
<keyword evidence="4" id="KW-1185">Reference proteome</keyword>
<reference evidence="2" key="3">
    <citation type="submission" date="2018-07" db="EMBL/GenBank/DDBJ databases">
        <title>WGS assembly of Glycine max.</title>
        <authorList>
            <person name="Schmutz J."/>
            <person name="Cannon S."/>
            <person name="Schlueter J."/>
            <person name="Ma J."/>
            <person name="Mitros T."/>
            <person name="Nelson W."/>
            <person name="Hyten D."/>
            <person name="Song Q."/>
            <person name="Thelen J."/>
            <person name="Cheng J."/>
            <person name="Xu D."/>
            <person name="Hellsten U."/>
            <person name="May G."/>
            <person name="Yu Y."/>
            <person name="Sakurai T."/>
            <person name="Umezawa T."/>
            <person name="Bhattacharyya M."/>
            <person name="Sandhu D."/>
            <person name="Valliyodan B."/>
            <person name="Lindquist E."/>
            <person name="Peto M."/>
            <person name="Grant D."/>
            <person name="Shu S."/>
            <person name="Goodstein D."/>
            <person name="Barry K."/>
            <person name="Futrell-Griggs M."/>
            <person name="Abernathy B."/>
            <person name="Du J."/>
            <person name="Tian Z."/>
            <person name="Zhu L."/>
            <person name="Gill N."/>
            <person name="Joshi T."/>
            <person name="Libault M."/>
            <person name="Sethuraman A."/>
            <person name="Zhang X."/>
            <person name="Shinozaki K."/>
            <person name="Nguyen H."/>
            <person name="Wing R."/>
            <person name="Cregan P."/>
            <person name="Specht J."/>
            <person name="Grimwood J."/>
            <person name="Rokhsar D."/>
            <person name="Stacey G."/>
            <person name="Shoemaker R."/>
            <person name="Jackson S."/>
        </authorList>
    </citation>
    <scope>NUCLEOTIDE SEQUENCE</scope>
    <source>
        <tissue evidence="2">Callus</tissue>
    </source>
</reference>
<sequence length="87" mass="10391">MMVFQATRFDLFVHKHCLLFVFSLVCRFVFLLSLSTLKFFCVPEPFPTLLSLGFLTFWVQICSIGYLCDRQQQRRQQIEFDMKRIGL</sequence>
<dbReference type="Gramene" id="KRH65360">
    <property type="protein sequence ID" value="KRH65360"/>
    <property type="gene ID" value="GLYMA_03G030000"/>
</dbReference>
<gene>
    <name evidence="2" type="ORF">GLYMA_03G030000</name>
</gene>
<reference evidence="2 3" key="1">
    <citation type="journal article" date="2010" name="Nature">
        <title>Genome sequence of the palaeopolyploid soybean.</title>
        <authorList>
            <person name="Schmutz J."/>
            <person name="Cannon S.B."/>
            <person name="Schlueter J."/>
            <person name="Ma J."/>
            <person name="Mitros T."/>
            <person name="Nelson W."/>
            <person name="Hyten D.L."/>
            <person name="Song Q."/>
            <person name="Thelen J.J."/>
            <person name="Cheng J."/>
            <person name="Xu D."/>
            <person name="Hellsten U."/>
            <person name="May G.D."/>
            <person name="Yu Y."/>
            <person name="Sakurai T."/>
            <person name="Umezawa T."/>
            <person name="Bhattacharyya M.K."/>
            <person name="Sandhu D."/>
            <person name="Valliyodan B."/>
            <person name="Lindquist E."/>
            <person name="Peto M."/>
            <person name="Grant D."/>
            <person name="Shu S."/>
            <person name="Goodstein D."/>
            <person name="Barry K."/>
            <person name="Futrell-Griggs M."/>
            <person name="Abernathy B."/>
            <person name="Du J."/>
            <person name="Tian Z."/>
            <person name="Zhu L."/>
            <person name="Gill N."/>
            <person name="Joshi T."/>
            <person name="Libault M."/>
            <person name="Sethuraman A."/>
            <person name="Zhang X.-C."/>
            <person name="Shinozaki K."/>
            <person name="Nguyen H.T."/>
            <person name="Wing R.A."/>
            <person name="Cregan P."/>
            <person name="Specht J."/>
            <person name="Grimwood J."/>
            <person name="Rokhsar D."/>
            <person name="Stacey G."/>
            <person name="Shoemaker R.C."/>
            <person name="Jackson S.A."/>
        </authorList>
    </citation>
    <scope>NUCLEOTIDE SEQUENCE</scope>
    <source>
        <strain evidence="3">cv. Williams 82</strain>
        <tissue evidence="2">Callus</tissue>
    </source>
</reference>
<name>A0A0R0KE68_SOYBN</name>
<keyword evidence="1" id="KW-1133">Transmembrane helix</keyword>
<evidence type="ECO:0000256" key="1">
    <source>
        <dbReference type="SAM" id="Phobius"/>
    </source>
</evidence>
<reference evidence="3" key="2">
    <citation type="submission" date="2018-02" db="UniProtKB">
        <authorList>
            <consortium name="EnsemblPlants"/>
        </authorList>
    </citation>
    <scope>IDENTIFICATION</scope>
    <source>
        <strain evidence="3">Williams 82</strain>
    </source>
</reference>
<keyword evidence="1" id="KW-0472">Membrane</keyword>
<feature type="transmembrane region" description="Helical" evidence="1">
    <location>
        <begin position="12"/>
        <end position="34"/>
    </location>
</feature>
<evidence type="ECO:0000313" key="3">
    <source>
        <dbReference type="EnsemblPlants" id="KRH65360"/>
    </source>
</evidence>
<dbReference type="AlphaFoldDB" id="A0A0R0KE68"/>
<dbReference type="InParanoid" id="A0A0R0KE68"/>
<accession>A0A0R0KE68</accession>
<dbReference type="Proteomes" id="UP000008827">
    <property type="component" value="Chromosome 3"/>
</dbReference>